<sequence length="430" mass="45963">MRAMVIDGDSTTTGRERSARSTWGSRWAAMGPGLLAASAAIGASHLISSTQAGALFGWQLVWLIVLANVLKYPFFRFGPQYAAETGRSLVEGYARRGKAYLWVFFVLAAVSSVISTAGVALLCTVILAYLLPASWGLGVPLLATVLLGVTLVLLVGGHYKALDGVTKIIMVTLALSTVVAVVMAAGQGAVRQPGFEDPSPWTLATLPFLVAVIGWMPAPIEISALNSLWVKAKAQGRRLAVRDVLFDFNTGYVVSTVLAVFFIGLGVFVQYGSGQELQMAGGAYIPQLMSMYGAAIGQWAVPLMALIAFACMFGTVISVVDGYARACAESVRLLRSRPEMSSRSKDLWITGISLIALAIVVWMSASLADMLRFAMVSAFLTAPVFAWLNFSIIRSERQLSGTMRVLSYVGLVFLVGFTLLFLASQFGLLA</sequence>
<keyword evidence="1" id="KW-0472">Membrane</keyword>
<proteinExistence type="predicted"/>
<evidence type="ECO:0000313" key="2">
    <source>
        <dbReference type="EMBL" id="ANS80147.1"/>
    </source>
</evidence>
<organism evidence="2 3">
    <name type="scientific">Serinicoccus hydrothermalis</name>
    <dbReference type="NCBI Taxonomy" id="1758689"/>
    <lineage>
        <taxon>Bacteria</taxon>
        <taxon>Bacillati</taxon>
        <taxon>Actinomycetota</taxon>
        <taxon>Actinomycetes</taxon>
        <taxon>Micrococcales</taxon>
        <taxon>Ornithinimicrobiaceae</taxon>
        <taxon>Serinicoccus</taxon>
    </lineage>
</organism>
<evidence type="ECO:0000256" key="1">
    <source>
        <dbReference type="SAM" id="Phobius"/>
    </source>
</evidence>
<feature type="transmembrane region" description="Helical" evidence="1">
    <location>
        <begin position="299"/>
        <end position="326"/>
    </location>
</feature>
<evidence type="ECO:0000313" key="3">
    <source>
        <dbReference type="Proteomes" id="UP000092482"/>
    </source>
</evidence>
<feature type="transmembrane region" description="Helical" evidence="1">
    <location>
        <begin position="168"/>
        <end position="186"/>
    </location>
</feature>
<feature type="transmembrane region" description="Helical" evidence="1">
    <location>
        <begin position="405"/>
        <end position="428"/>
    </location>
</feature>
<keyword evidence="1" id="KW-0812">Transmembrane</keyword>
<feature type="transmembrane region" description="Helical" evidence="1">
    <location>
        <begin position="53"/>
        <end position="70"/>
    </location>
</feature>
<dbReference type="Proteomes" id="UP000092482">
    <property type="component" value="Chromosome"/>
</dbReference>
<feature type="transmembrane region" description="Helical" evidence="1">
    <location>
        <begin position="206"/>
        <end position="230"/>
    </location>
</feature>
<dbReference type="KEGG" id="serj:SGUI_2751"/>
<protein>
    <submittedName>
        <fullName evidence="2">Mn2+ and Fe2+ transporters of the NRAMP family</fullName>
    </submittedName>
</protein>
<dbReference type="AlphaFoldDB" id="A0A1B1NFC7"/>
<keyword evidence="1" id="KW-1133">Transmembrane helix</keyword>
<dbReference type="STRING" id="1758689.SGUI_2751"/>
<feature type="transmembrane region" description="Helical" evidence="1">
    <location>
        <begin position="251"/>
        <end position="271"/>
    </location>
</feature>
<gene>
    <name evidence="2" type="ORF">SGUI_2751</name>
</gene>
<feature type="transmembrane region" description="Helical" evidence="1">
    <location>
        <begin position="99"/>
        <end position="131"/>
    </location>
</feature>
<accession>A0A1B1NFC7</accession>
<name>A0A1B1NFC7_9MICO</name>
<feature type="transmembrane region" description="Helical" evidence="1">
    <location>
        <begin position="137"/>
        <end position="156"/>
    </location>
</feature>
<reference evidence="2 3" key="1">
    <citation type="submission" date="2016-03" db="EMBL/GenBank/DDBJ databases">
        <title>Shallow-sea hydrothermal system.</title>
        <authorList>
            <person name="Tang K."/>
        </authorList>
    </citation>
    <scope>NUCLEOTIDE SEQUENCE [LARGE SCALE GENOMIC DNA]</scope>
    <source>
        <strain evidence="2 3">JLT9</strain>
    </source>
</reference>
<feature type="transmembrane region" description="Helical" evidence="1">
    <location>
        <begin position="27"/>
        <end position="47"/>
    </location>
</feature>
<keyword evidence="3" id="KW-1185">Reference proteome</keyword>
<dbReference type="EMBL" id="CP014989">
    <property type="protein sequence ID" value="ANS80147.1"/>
    <property type="molecule type" value="Genomic_DNA"/>
</dbReference>
<feature type="transmembrane region" description="Helical" evidence="1">
    <location>
        <begin position="347"/>
        <end position="365"/>
    </location>
</feature>
<feature type="transmembrane region" description="Helical" evidence="1">
    <location>
        <begin position="371"/>
        <end position="393"/>
    </location>
</feature>